<evidence type="ECO:0000313" key="2">
    <source>
        <dbReference type="EMBL" id="KAF1954968.1"/>
    </source>
</evidence>
<sequence length="337" mass="38371">MADSGTNKKRKQRGSKKHKTNKKAKTTASEPSPDIESPSKLLELPAEIRNRIYEYATERTYHGYDAHDFPQLLTRHCSGCSGGHSPWPLPHDGMISSRKFFGLTQVNKQIRAEYRPIWLRNCSVRIHAKQIGGFLYRFCGLKHGTYDIAPKLLQISWDSDDMGSSESLDLLSLLEVIAHSEQSKIEFVPHQIAEGLDPDPMSRHDCPLCEEWIDREGLGSDDLIDYDCDHGDELYEMWVQNIMDKNFYIDELNTFLANRTPTWLANIRDRSILRVYLNTDFVYSDPSITISLTKAGATRQMHENKGTLWDFAREYVKSVGLSNLSGGLDLVVGVRTS</sequence>
<dbReference type="EMBL" id="ML976996">
    <property type="protein sequence ID" value="KAF1954968.1"/>
    <property type="molecule type" value="Genomic_DNA"/>
</dbReference>
<evidence type="ECO:0008006" key="4">
    <source>
        <dbReference type="Google" id="ProtNLM"/>
    </source>
</evidence>
<gene>
    <name evidence="2" type="ORF">CC80DRAFT_505807</name>
</gene>
<keyword evidence="3" id="KW-1185">Reference proteome</keyword>
<dbReference type="Proteomes" id="UP000800035">
    <property type="component" value="Unassembled WGS sequence"/>
</dbReference>
<proteinExistence type="predicted"/>
<evidence type="ECO:0000256" key="1">
    <source>
        <dbReference type="SAM" id="MobiDB-lite"/>
    </source>
</evidence>
<dbReference type="PANTHER" id="PTHR42085">
    <property type="entry name" value="F-BOX DOMAIN-CONTAINING PROTEIN"/>
    <property type="match status" value="1"/>
</dbReference>
<protein>
    <recommendedName>
        <fullName evidence="4">F-box domain-containing protein</fullName>
    </recommendedName>
</protein>
<organism evidence="2 3">
    <name type="scientific">Byssothecium circinans</name>
    <dbReference type="NCBI Taxonomy" id="147558"/>
    <lineage>
        <taxon>Eukaryota</taxon>
        <taxon>Fungi</taxon>
        <taxon>Dikarya</taxon>
        <taxon>Ascomycota</taxon>
        <taxon>Pezizomycotina</taxon>
        <taxon>Dothideomycetes</taxon>
        <taxon>Pleosporomycetidae</taxon>
        <taxon>Pleosporales</taxon>
        <taxon>Massarineae</taxon>
        <taxon>Massarinaceae</taxon>
        <taxon>Byssothecium</taxon>
    </lineage>
</organism>
<dbReference type="PANTHER" id="PTHR42085:SF1">
    <property type="entry name" value="F-BOX DOMAIN-CONTAINING PROTEIN"/>
    <property type="match status" value="1"/>
</dbReference>
<name>A0A6A5TRE3_9PLEO</name>
<dbReference type="AlphaFoldDB" id="A0A6A5TRE3"/>
<evidence type="ECO:0000313" key="3">
    <source>
        <dbReference type="Proteomes" id="UP000800035"/>
    </source>
</evidence>
<reference evidence="2" key="1">
    <citation type="journal article" date="2020" name="Stud. Mycol.">
        <title>101 Dothideomycetes genomes: a test case for predicting lifestyles and emergence of pathogens.</title>
        <authorList>
            <person name="Haridas S."/>
            <person name="Albert R."/>
            <person name="Binder M."/>
            <person name="Bloem J."/>
            <person name="Labutti K."/>
            <person name="Salamov A."/>
            <person name="Andreopoulos B."/>
            <person name="Baker S."/>
            <person name="Barry K."/>
            <person name="Bills G."/>
            <person name="Bluhm B."/>
            <person name="Cannon C."/>
            <person name="Castanera R."/>
            <person name="Culley D."/>
            <person name="Daum C."/>
            <person name="Ezra D."/>
            <person name="Gonzalez J."/>
            <person name="Henrissat B."/>
            <person name="Kuo A."/>
            <person name="Liang C."/>
            <person name="Lipzen A."/>
            <person name="Lutzoni F."/>
            <person name="Magnuson J."/>
            <person name="Mondo S."/>
            <person name="Nolan M."/>
            <person name="Ohm R."/>
            <person name="Pangilinan J."/>
            <person name="Park H.-J."/>
            <person name="Ramirez L."/>
            <person name="Alfaro M."/>
            <person name="Sun H."/>
            <person name="Tritt A."/>
            <person name="Yoshinaga Y."/>
            <person name="Zwiers L.-H."/>
            <person name="Turgeon B."/>
            <person name="Goodwin S."/>
            <person name="Spatafora J."/>
            <person name="Crous P."/>
            <person name="Grigoriev I."/>
        </authorList>
    </citation>
    <scope>NUCLEOTIDE SEQUENCE</scope>
    <source>
        <strain evidence="2">CBS 675.92</strain>
    </source>
</reference>
<feature type="compositionally biased region" description="Basic residues" evidence="1">
    <location>
        <begin position="7"/>
        <end position="25"/>
    </location>
</feature>
<accession>A0A6A5TRE3</accession>
<dbReference type="OrthoDB" id="3766937at2759"/>
<dbReference type="InterPro" id="IPR038883">
    <property type="entry name" value="AN11006-like"/>
</dbReference>
<feature type="region of interest" description="Disordered" evidence="1">
    <location>
        <begin position="1"/>
        <end position="41"/>
    </location>
</feature>